<reference evidence="1" key="1">
    <citation type="submission" date="2022-07" db="EMBL/GenBank/DDBJ databases">
        <title>Genome Sequence of Phlebia brevispora.</title>
        <authorList>
            <person name="Buettner E."/>
        </authorList>
    </citation>
    <scope>NUCLEOTIDE SEQUENCE</scope>
    <source>
        <strain evidence="1">MPL23</strain>
    </source>
</reference>
<gene>
    <name evidence="1" type="ORF">NM688_g2034</name>
</gene>
<dbReference type="EMBL" id="JANHOG010000242">
    <property type="protein sequence ID" value="KAJ3556424.1"/>
    <property type="molecule type" value="Genomic_DNA"/>
</dbReference>
<comment type="caution">
    <text evidence="1">The sequence shown here is derived from an EMBL/GenBank/DDBJ whole genome shotgun (WGS) entry which is preliminary data.</text>
</comment>
<sequence length="111" mass="12241">MSDSDSNAIIASEAQQLFADTAIVYALAALMAYEYVLTFHREVVVIWPRGKRSGPAWLFIINRYLLILATVLACAPSPSVHRFVDSHAYFKILTTYDVVATAQFGSGNQSP</sequence>
<proteinExistence type="predicted"/>
<evidence type="ECO:0000313" key="2">
    <source>
        <dbReference type="Proteomes" id="UP001148662"/>
    </source>
</evidence>
<keyword evidence="2" id="KW-1185">Reference proteome</keyword>
<organism evidence="1 2">
    <name type="scientific">Phlebia brevispora</name>
    <dbReference type="NCBI Taxonomy" id="194682"/>
    <lineage>
        <taxon>Eukaryota</taxon>
        <taxon>Fungi</taxon>
        <taxon>Dikarya</taxon>
        <taxon>Basidiomycota</taxon>
        <taxon>Agaricomycotina</taxon>
        <taxon>Agaricomycetes</taxon>
        <taxon>Polyporales</taxon>
        <taxon>Meruliaceae</taxon>
        <taxon>Phlebia</taxon>
    </lineage>
</organism>
<accession>A0ACC1TA32</accession>
<name>A0ACC1TA32_9APHY</name>
<evidence type="ECO:0000313" key="1">
    <source>
        <dbReference type="EMBL" id="KAJ3556424.1"/>
    </source>
</evidence>
<dbReference type="Proteomes" id="UP001148662">
    <property type="component" value="Unassembled WGS sequence"/>
</dbReference>
<protein>
    <submittedName>
        <fullName evidence="1">Uncharacterized protein</fullName>
    </submittedName>
</protein>